<dbReference type="Pfam" id="PF19979">
    <property type="entry name" value="DUF6415"/>
    <property type="match status" value="1"/>
</dbReference>
<organism evidence="2 3">
    <name type="scientific">Streptomyces goshikiensis</name>
    <dbReference type="NCBI Taxonomy" id="1942"/>
    <lineage>
        <taxon>Bacteria</taxon>
        <taxon>Bacillati</taxon>
        <taxon>Actinomycetota</taxon>
        <taxon>Actinomycetes</taxon>
        <taxon>Kitasatosporales</taxon>
        <taxon>Streptomycetaceae</taxon>
        <taxon>Streptomyces</taxon>
    </lineage>
</organism>
<reference evidence="2" key="1">
    <citation type="submission" date="2022-10" db="EMBL/GenBank/DDBJ databases">
        <title>The complete genomes of actinobacterial strains from the NBC collection.</title>
        <authorList>
            <person name="Joergensen T.S."/>
            <person name="Alvarez Arevalo M."/>
            <person name="Sterndorff E.B."/>
            <person name="Faurdal D."/>
            <person name="Vuksanovic O."/>
            <person name="Mourched A.-S."/>
            <person name="Charusanti P."/>
            <person name="Shaw S."/>
            <person name="Blin K."/>
            <person name="Weber T."/>
        </authorList>
    </citation>
    <scope>NUCLEOTIDE SEQUENCE</scope>
    <source>
        <strain evidence="2">NBC_00283</strain>
        <plasmid evidence="2">unnamed1</plasmid>
    </source>
</reference>
<evidence type="ECO:0000313" key="2">
    <source>
        <dbReference type="EMBL" id="WUO51499.1"/>
    </source>
</evidence>
<proteinExistence type="predicted"/>
<keyword evidence="3" id="KW-1185">Reference proteome</keyword>
<dbReference type="RefSeq" id="WP_328777770.1">
    <property type="nucleotide sequence ID" value="NZ_CP108058.1"/>
</dbReference>
<dbReference type="InterPro" id="IPR046300">
    <property type="entry name" value="DUF6415"/>
</dbReference>
<sequence>MTYRPPPRYPVTRGEGRTTPEWGQVPGTSRRLLPTPTPAPPLSGAHIALYDPEGHLDRELPLDRASHERMVKAVLGWPADPGLSPADLEQITLRLTGAAHVVADDVRHAAEQLTDGHTARTCAAAVLAEARHRLAADPQDTVACARDRARLVRNLYEHLDHLALDFPSSLDLQSRHG</sequence>
<protein>
    <submittedName>
        <fullName evidence="2">DUF6415 family natural product biosynthesis protein</fullName>
    </submittedName>
</protein>
<accession>A0ABZ1RYE7</accession>
<evidence type="ECO:0000313" key="3">
    <source>
        <dbReference type="Proteomes" id="UP001432075"/>
    </source>
</evidence>
<name>A0ABZ1RYE7_9ACTN</name>
<gene>
    <name evidence="2" type="ORF">OHU17_37250</name>
</gene>
<dbReference type="EMBL" id="CP108058">
    <property type="protein sequence ID" value="WUO51499.1"/>
    <property type="molecule type" value="Genomic_DNA"/>
</dbReference>
<dbReference type="Proteomes" id="UP001432075">
    <property type="component" value="Plasmid unnamed1"/>
</dbReference>
<keyword evidence="2" id="KW-0614">Plasmid</keyword>
<evidence type="ECO:0000256" key="1">
    <source>
        <dbReference type="SAM" id="MobiDB-lite"/>
    </source>
</evidence>
<geneLocation type="plasmid" evidence="2 3">
    <name>unnamed1</name>
</geneLocation>
<feature type="region of interest" description="Disordered" evidence="1">
    <location>
        <begin position="1"/>
        <end position="44"/>
    </location>
</feature>